<dbReference type="InterPro" id="IPR011545">
    <property type="entry name" value="DEAD/DEAH_box_helicase_dom"/>
</dbReference>
<dbReference type="EMBL" id="JABBWK010000056">
    <property type="protein sequence ID" value="KAG1896395.1"/>
    <property type="molecule type" value="Genomic_DNA"/>
</dbReference>
<dbReference type="GO" id="GO:0005694">
    <property type="term" value="C:chromosome"/>
    <property type="evidence" value="ECO:0007669"/>
    <property type="project" value="TreeGrafter"/>
</dbReference>
<protein>
    <recommendedName>
        <fullName evidence="5">DNA 3'-5' helicase</fullName>
        <ecNumber evidence="5">5.6.2.4</ecNumber>
    </recommendedName>
</protein>
<dbReference type="RefSeq" id="XP_041221971.1">
    <property type="nucleotide sequence ID" value="XM_041364511.1"/>
</dbReference>
<evidence type="ECO:0000313" key="8">
    <source>
        <dbReference type="Proteomes" id="UP001195769"/>
    </source>
</evidence>
<dbReference type="Pfam" id="PF00270">
    <property type="entry name" value="DEAD"/>
    <property type="match status" value="1"/>
</dbReference>
<evidence type="ECO:0000256" key="1">
    <source>
        <dbReference type="ARBA" id="ARBA00005446"/>
    </source>
</evidence>
<keyword evidence="3" id="KW-0413">Isomerase</keyword>
<feature type="domain" description="DEAD/DEAH-box helicase" evidence="6">
    <location>
        <begin position="40"/>
        <end position="93"/>
    </location>
</feature>
<evidence type="ECO:0000256" key="4">
    <source>
        <dbReference type="ARBA" id="ARBA00034617"/>
    </source>
</evidence>
<keyword evidence="2" id="KW-0238">DNA-binding</keyword>
<keyword evidence="8" id="KW-1185">Reference proteome</keyword>
<accession>A0AAD4DYE7</accession>
<dbReference type="AlphaFoldDB" id="A0AAD4DYE7"/>
<sequence>MSYALQAQGWAIKALKYRAVAVSPEQIMKPNSDFEKLLKDPLFASYLVGIIIDEAHCIMEWGEFCPEYRELGRLRYILPATVSIMIASATLTKASLTHTTWLLHMHADKMVTIRRSSDRPNIKIGVRKIKYALNSYCDLAFLIPTGWKDGNPPPPHQNAINATRYLRKRLPPDMQDKIKWFNAV</sequence>
<dbReference type="SUPFAM" id="SSF52540">
    <property type="entry name" value="P-loop containing nucleoside triphosphate hydrolases"/>
    <property type="match status" value="1"/>
</dbReference>
<dbReference type="InterPro" id="IPR027417">
    <property type="entry name" value="P-loop_NTPase"/>
</dbReference>
<dbReference type="Proteomes" id="UP001195769">
    <property type="component" value="Unassembled WGS sequence"/>
</dbReference>
<evidence type="ECO:0000256" key="2">
    <source>
        <dbReference type="ARBA" id="ARBA00023125"/>
    </source>
</evidence>
<reference evidence="7" key="1">
    <citation type="journal article" date="2020" name="New Phytol.">
        <title>Comparative genomics reveals dynamic genome evolution in host specialist ectomycorrhizal fungi.</title>
        <authorList>
            <person name="Lofgren L.A."/>
            <person name="Nguyen N.H."/>
            <person name="Vilgalys R."/>
            <person name="Ruytinx J."/>
            <person name="Liao H.L."/>
            <person name="Branco S."/>
            <person name="Kuo A."/>
            <person name="LaButti K."/>
            <person name="Lipzen A."/>
            <person name="Andreopoulos W."/>
            <person name="Pangilinan J."/>
            <person name="Riley R."/>
            <person name="Hundley H."/>
            <person name="Na H."/>
            <person name="Barry K."/>
            <person name="Grigoriev I.V."/>
            <person name="Stajich J.E."/>
            <person name="Kennedy P.G."/>
        </authorList>
    </citation>
    <scope>NUCLEOTIDE SEQUENCE</scope>
    <source>
        <strain evidence="7">FC203</strain>
    </source>
</reference>
<comment type="caution">
    <text evidence="7">The sequence shown here is derived from an EMBL/GenBank/DDBJ whole genome shotgun (WGS) entry which is preliminary data.</text>
</comment>
<dbReference type="GO" id="GO:0043138">
    <property type="term" value="F:3'-5' DNA helicase activity"/>
    <property type="evidence" value="ECO:0007669"/>
    <property type="project" value="UniProtKB-EC"/>
</dbReference>
<dbReference type="GO" id="GO:0005737">
    <property type="term" value="C:cytoplasm"/>
    <property type="evidence" value="ECO:0007669"/>
    <property type="project" value="TreeGrafter"/>
</dbReference>
<proteinExistence type="inferred from homology"/>
<dbReference type="PANTHER" id="PTHR13710:SF105">
    <property type="entry name" value="ATP-DEPENDENT DNA HELICASE Q1"/>
    <property type="match status" value="1"/>
</dbReference>
<comment type="similarity">
    <text evidence="1">Belongs to the helicase family. RecQ subfamily.</text>
</comment>
<evidence type="ECO:0000256" key="3">
    <source>
        <dbReference type="ARBA" id="ARBA00023235"/>
    </source>
</evidence>
<organism evidence="7 8">
    <name type="scientific">Suillus fuscotomentosus</name>
    <dbReference type="NCBI Taxonomy" id="1912939"/>
    <lineage>
        <taxon>Eukaryota</taxon>
        <taxon>Fungi</taxon>
        <taxon>Dikarya</taxon>
        <taxon>Basidiomycota</taxon>
        <taxon>Agaricomycotina</taxon>
        <taxon>Agaricomycetes</taxon>
        <taxon>Agaricomycetidae</taxon>
        <taxon>Boletales</taxon>
        <taxon>Suillineae</taxon>
        <taxon>Suillaceae</taxon>
        <taxon>Suillus</taxon>
    </lineage>
</organism>
<evidence type="ECO:0000259" key="6">
    <source>
        <dbReference type="Pfam" id="PF00270"/>
    </source>
</evidence>
<dbReference type="GeneID" id="64658809"/>
<comment type="catalytic activity">
    <reaction evidence="4">
        <text>Couples ATP hydrolysis with the unwinding of duplex DNA by translocating in the 3'-5' direction.</text>
        <dbReference type="EC" id="5.6.2.4"/>
    </reaction>
</comment>
<dbReference type="GO" id="GO:0003677">
    <property type="term" value="F:DNA binding"/>
    <property type="evidence" value="ECO:0007669"/>
    <property type="project" value="UniProtKB-KW"/>
</dbReference>
<evidence type="ECO:0000313" key="7">
    <source>
        <dbReference type="EMBL" id="KAG1896395.1"/>
    </source>
</evidence>
<dbReference type="GO" id="GO:0000724">
    <property type="term" value="P:double-strand break repair via homologous recombination"/>
    <property type="evidence" value="ECO:0007669"/>
    <property type="project" value="TreeGrafter"/>
</dbReference>
<dbReference type="PANTHER" id="PTHR13710">
    <property type="entry name" value="DNA HELICASE RECQ FAMILY MEMBER"/>
    <property type="match status" value="1"/>
</dbReference>
<evidence type="ECO:0000256" key="5">
    <source>
        <dbReference type="ARBA" id="ARBA00034808"/>
    </source>
</evidence>
<dbReference type="EC" id="5.6.2.4" evidence="5"/>
<gene>
    <name evidence="7" type="ORF">F5891DRAFT_1130328</name>
</gene>
<dbReference type="GO" id="GO:0009378">
    <property type="term" value="F:four-way junction helicase activity"/>
    <property type="evidence" value="ECO:0007669"/>
    <property type="project" value="TreeGrafter"/>
</dbReference>
<name>A0AAD4DYE7_9AGAM</name>
<dbReference type="Gene3D" id="3.40.50.300">
    <property type="entry name" value="P-loop containing nucleotide triphosphate hydrolases"/>
    <property type="match status" value="1"/>
</dbReference>
<dbReference type="GO" id="GO:0005524">
    <property type="term" value="F:ATP binding"/>
    <property type="evidence" value="ECO:0007669"/>
    <property type="project" value="InterPro"/>
</dbReference>